<name>A0A6I1EWD3_9BURK</name>
<dbReference type="OrthoDB" id="8563966at2"/>
<proteinExistence type="predicted"/>
<evidence type="ECO:0000313" key="3">
    <source>
        <dbReference type="Proteomes" id="UP000430564"/>
    </source>
</evidence>
<feature type="transmembrane region" description="Helical" evidence="1">
    <location>
        <begin position="36"/>
        <end position="57"/>
    </location>
</feature>
<organism evidence="2 3">
    <name type="scientific">Sutterella seckii</name>
    <dbReference type="NCBI Taxonomy" id="1944635"/>
    <lineage>
        <taxon>Bacteria</taxon>
        <taxon>Pseudomonadati</taxon>
        <taxon>Pseudomonadota</taxon>
        <taxon>Betaproteobacteria</taxon>
        <taxon>Burkholderiales</taxon>
        <taxon>Sutterellaceae</taxon>
        <taxon>Sutterella</taxon>
    </lineage>
</organism>
<gene>
    <name evidence="2" type="ORF">GBM95_00950</name>
</gene>
<keyword evidence="1" id="KW-0472">Membrane</keyword>
<accession>A0A6I1EWD3</accession>
<dbReference type="AlphaFoldDB" id="A0A6I1EWD3"/>
<dbReference type="Proteomes" id="UP000430564">
    <property type="component" value="Unassembled WGS sequence"/>
</dbReference>
<evidence type="ECO:0000313" key="2">
    <source>
        <dbReference type="EMBL" id="KAB7663134.1"/>
    </source>
</evidence>
<comment type="caution">
    <text evidence="2">The sequence shown here is derived from an EMBL/GenBank/DDBJ whole genome shotgun (WGS) entry which is preliminary data.</text>
</comment>
<dbReference type="EMBL" id="WEHX01000002">
    <property type="protein sequence ID" value="KAB7663134.1"/>
    <property type="molecule type" value="Genomic_DNA"/>
</dbReference>
<evidence type="ECO:0000256" key="1">
    <source>
        <dbReference type="SAM" id="Phobius"/>
    </source>
</evidence>
<protein>
    <submittedName>
        <fullName evidence="2">LapA family protein</fullName>
    </submittedName>
</protein>
<keyword evidence="1" id="KW-1133">Transmembrane helix</keyword>
<reference evidence="2 3" key="1">
    <citation type="submission" date="2019-10" db="EMBL/GenBank/DDBJ databases">
        <title>Genome diversity of Sutterella seckii.</title>
        <authorList>
            <person name="Chaplin A.V."/>
            <person name="Sokolova S.R."/>
            <person name="Mosin K.A."/>
            <person name="Ivanova E.L."/>
            <person name="Kochetkova T.O."/>
            <person name="Goltsov A.Y."/>
            <person name="Trofimov D.Y."/>
            <person name="Efimov B.A."/>
        </authorList>
    </citation>
    <scope>NUCLEOTIDE SEQUENCE [LARGE SCALE GENOMIC DNA]</scope>
    <source>
        <strain evidence="2 3">ASD393</strain>
    </source>
</reference>
<sequence length="182" mass="20687">MMLILVLLAVFLIINWSALSQETTVNLVYTEITAPLGIIVVVAFAAIIALLMIYTIWQQASVVMEIRQAHKEARIARQAAEDADKSRITELGKDMRARMDQLEALMVAKTEELNKFMKERGDQQDRELALLRDQLKEEQTAQRNAVSEKLLDIDKKVSNVLPATEGEVKDEKKKKELFGELF</sequence>
<keyword evidence="1" id="KW-0812">Transmembrane</keyword>